<protein>
    <submittedName>
        <fullName evidence="1">Uncharacterized protein</fullName>
    </submittedName>
</protein>
<evidence type="ECO:0000313" key="2">
    <source>
        <dbReference type="Proteomes" id="UP001555826"/>
    </source>
</evidence>
<gene>
    <name evidence="1" type="ORF">AB1207_17280</name>
</gene>
<keyword evidence="2" id="KW-1185">Reference proteome</keyword>
<sequence length="200" mass="20661">MTSVPAPVASVLPLAAAGRLLGDVDRIAGVLRSSGWTRGTSGGVWELPSHPRWSAVTGWSGEHVSVFEGGDVQDPVPLADLQVVADELAALADANPALRPGDPDTDWRSWVGDEVRVDLGTSPEKDLGKVVVPAVLQLALESAPALDVPLDPDAARRTAVDGSPDARWTLAGERDLPDDVVALLAASHDPAVVAALGARA</sequence>
<evidence type="ECO:0000313" key="1">
    <source>
        <dbReference type="EMBL" id="MEW9266507.1"/>
    </source>
</evidence>
<name>A0ABV3PAI0_9ACTN</name>
<accession>A0ABV3PAI0</accession>
<dbReference type="EMBL" id="JBFNQN010000012">
    <property type="protein sequence ID" value="MEW9266507.1"/>
    <property type="molecule type" value="Genomic_DNA"/>
</dbReference>
<organism evidence="1 2">
    <name type="scientific">Kineococcus endophyticus</name>
    <dbReference type="NCBI Taxonomy" id="1181883"/>
    <lineage>
        <taxon>Bacteria</taxon>
        <taxon>Bacillati</taxon>
        <taxon>Actinomycetota</taxon>
        <taxon>Actinomycetes</taxon>
        <taxon>Kineosporiales</taxon>
        <taxon>Kineosporiaceae</taxon>
        <taxon>Kineococcus</taxon>
    </lineage>
</organism>
<dbReference type="RefSeq" id="WP_367639646.1">
    <property type="nucleotide sequence ID" value="NZ_JBFNQN010000012.1"/>
</dbReference>
<proteinExistence type="predicted"/>
<dbReference type="Proteomes" id="UP001555826">
    <property type="component" value="Unassembled WGS sequence"/>
</dbReference>
<comment type="caution">
    <text evidence="1">The sequence shown here is derived from an EMBL/GenBank/DDBJ whole genome shotgun (WGS) entry which is preliminary data.</text>
</comment>
<reference evidence="1 2" key="1">
    <citation type="submission" date="2024-07" db="EMBL/GenBank/DDBJ databases">
        <authorList>
            <person name="Thanompreechachai J."/>
            <person name="Duangmal K."/>
        </authorList>
    </citation>
    <scope>NUCLEOTIDE SEQUENCE [LARGE SCALE GENOMIC DNA]</scope>
    <source>
        <strain evidence="1 2">KCTC 19886</strain>
    </source>
</reference>